<organism evidence="7 8">
    <name type="scientific">Reticulomyxa filosa</name>
    <dbReference type="NCBI Taxonomy" id="46433"/>
    <lineage>
        <taxon>Eukaryota</taxon>
        <taxon>Sar</taxon>
        <taxon>Rhizaria</taxon>
        <taxon>Retaria</taxon>
        <taxon>Foraminifera</taxon>
        <taxon>Monothalamids</taxon>
        <taxon>Reticulomyxidae</taxon>
        <taxon>Reticulomyxa</taxon>
    </lineage>
</organism>
<dbReference type="GO" id="GO:0016779">
    <property type="term" value="F:nucleotidyltransferase activity"/>
    <property type="evidence" value="ECO:0007669"/>
    <property type="project" value="UniProtKB-KW"/>
</dbReference>
<evidence type="ECO:0000313" key="7">
    <source>
        <dbReference type="EMBL" id="ETO35036.1"/>
    </source>
</evidence>
<keyword evidence="4 5" id="KW-0520">NAD</keyword>
<protein>
    <recommendedName>
        <fullName evidence="5">Poly [ADP-ribose] polymerase</fullName>
        <shortName evidence="5">PARP</shortName>
        <ecNumber evidence="5">2.4.2.-</ecNumber>
    </recommendedName>
</protein>
<sequence>PSICTKPFCQFRHDSIGLGFSLASEIIYRAEITDLLISLCYAACLNQRITIFFPESVRGQEDHNQNESILNTAGQPDVAKLQQLLDNCPCIEDMKKWAVEGDPTLKKKLGEVSCLLYPLLCWIVTSNRAHLRVLSENEQVKGIKAEYQFALASATPAKEAEFQNVQRQNGSFLAFHGSPMGNWHSILRMGLKNYSNTKQQLHGAAYGSGIYMASNFATSAGNDQIITTTFPCCRIGYCRYTPNNSWPKSMYGPSLSCMALCEVCYHDDDVKKNSVNKSASALDTSTVAPVPSTTKSATSVLKTAFNTRGGDPKNRWIKTQGIYVVDREECVMTRFFLVFKGQMQHHKISHSKQFSKKFLNLKDMKIHYKNIRFMLVPKFSTQFFMKYV</sequence>
<gene>
    <name evidence="7" type="ORF">RFI_02041</name>
</gene>
<feature type="domain" description="PARP catalytic" evidence="6">
    <location>
        <begin position="93"/>
        <end position="348"/>
    </location>
</feature>
<dbReference type="EC" id="2.4.2.-" evidence="5"/>
<feature type="non-terminal residue" evidence="7">
    <location>
        <position position="1"/>
    </location>
</feature>
<proteinExistence type="predicted"/>
<dbReference type="OrthoDB" id="109543at2759"/>
<evidence type="ECO:0000256" key="4">
    <source>
        <dbReference type="ARBA" id="ARBA00023027"/>
    </source>
</evidence>
<comment type="caution">
    <text evidence="7">The sequence shown here is derived from an EMBL/GenBank/DDBJ whole genome shotgun (WGS) entry which is preliminary data.</text>
</comment>
<reference evidence="7 8" key="1">
    <citation type="journal article" date="2013" name="Curr. Biol.">
        <title>The Genome of the Foraminiferan Reticulomyxa filosa.</title>
        <authorList>
            <person name="Glockner G."/>
            <person name="Hulsmann N."/>
            <person name="Schleicher M."/>
            <person name="Noegel A.A."/>
            <person name="Eichinger L."/>
            <person name="Gallinger C."/>
            <person name="Pawlowski J."/>
            <person name="Sierra R."/>
            <person name="Euteneuer U."/>
            <person name="Pillet L."/>
            <person name="Moustafa A."/>
            <person name="Platzer M."/>
            <person name="Groth M."/>
            <person name="Szafranski K."/>
            <person name="Schliwa M."/>
        </authorList>
    </citation>
    <scope>NUCLEOTIDE SEQUENCE [LARGE SCALE GENOMIC DNA]</scope>
</reference>
<dbReference type="PROSITE" id="PS51059">
    <property type="entry name" value="PARP_CATALYTIC"/>
    <property type="match status" value="1"/>
</dbReference>
<dbReference type="Gene3D" id="3.90.228.10">
    <property type="match status" value="1"/>
</dbReference>
<keyword evidence="3" id="KW-0548">Nucleotidyltransferase</keyword>
<dbReference type="SUPFAM" id="SSF56399">
    <property type="entry name" value="ADP-ribosylation"/>
    <property type="match status" value="1"/>
</dbReference>
<dbReference type="PANTHER" id="PTHR21328">
    <property type="entry name" value="POLY ADP-RIBOSE POLYMERASE FAMILY, MEMBER PARP"/>
    <property type="match status" value="1"/>
</dbReference>
<dbReference type="InterPro" id="IPR051838">
    <property type="entry name" value="ARTD_PARP"/>
</dbReference>
<evidence type="ECO:0000256" key="5">
    <source>
        <dbReference type="RuleBase" id="RU362114"/>
    </source>
</evidence>
<evidence type="ECO:0000256" key="1">
    <source>
        <dbReference type="ARBA" id="ARBA00022676"/>
    </source>
</evidence>
<keyword evidence="1 5" id="KW-0328">Glycosyltransferase</keyword>
<evidence type="ECO:0000313" key="8">
    <source>
        <dbReference type="Proteomes" id="UP000023152"/>
    </source>
</evidence>
<name>X6PA26_RETFI</name>
<keyword evidence="2 5" id="KW-0808">Transferase</keyword>
<accession>X6PA26</accession>
<dbReference type="AlphaFoldDB" id="X6PA26"/>
<dbReference type="InterPro" id="IPR012317">
    <property type="entry name" value="Poly(ADP-ribose)pol_cat_dom"/>
</dbReference>
<dbReference type="Pfam" id="PF00644">
    <property type="entry name" value="PARP"/>
    <property type="match status" value="1"/>
</dbReference>
<dbReference type="GO" id="GO:0003950">
    <property type="term" value="F:NAD+ poly-ADP-ribosyltransferase activity"/>
    <property type="evidence" value="ECO:0007669"/>
    <property type="project" value="UniProtKB-UniRule"/>
</dbReference>
<evidence type="ECO:0000259" key="6">
    <source>
        <dbReference type="PROSITE" id="PS51059"/>
    </source>
</evidence>
<dbReference type="EMBL" id="ASPP01002021">
    <property type="protein sequence ID" value="ETO35036.1"/>
    <property type="molecule type" value="Genomic_DNA"/>
</dbReference>
<keyword evidence="8" id="KW-1185">Reference proteome</keyword>
<dbReference type="Proteomes" id="UP000023152">
    <property type="component" value="Unassembled WGS sequence"/>
</dbReference>
<evidence type="ECO:0000256" key="2">
    <source>
        <dbReference type="ARBA" id="ARBA00022679"/>
    </source>
</evidence>
<evidence type="ECO:0000256" key="3">
    <source>
        <dbReference type="ARBA" id="ARBA00022695"/>
    </source>
</evidence>